<keyword evidence="8 14" id="KW-1133">Transmembrane helix</keyword>
<dbReference type="InterPro" id="IPR051211">
    <property type="entry name" value="PG_lysyltransferase"/>
</dbReference>
<feature type="transmembrane region" description="Helical" evidence="14">
    <location>
        <begin position="278"/>
        <end position="303"/>
    </location>
</feature>
<comment type="catalytic activity">
    <reaction evidence="13 14">
        <text>L-lysyl-tRNA(Lys) + a 1,2-diacyl-sn-glycero-3-phospho-(1'-sn-glycerol) = a 1,2-diacyl-sn-glycero-3-phospho-1'-(3'-O-L-lysyl)-sn-glycerol + tRNA(Lys)</text>
        <dbReference type="Rhea" id="RHEA:10668"/>
        <dbReference type="Rhea" id="RHEA-COMP:9696"/>
        <dbReference type="Rhea" id="RHEA-COMP:9697"/>
        <dbReference type="ChEBI" id="CHEBI:64716"/>
        <dbReference type="ChEBI" id="CHEBI:75792"/>
        <dbReference type="ChEBI" id="CHEBI:78442"/>
        <dbReference type="ChEBI" id="CHEBI:78529"/>
        <dbReference type="EC" id="2.3.2.3"/>
    </reaction>
</comment>
<evidence type="ECO:0000256" key="5">
    <source>
        <dbReference type="ARBA" id="ARBA00022475"/>
    </source>
</evidence>
<feature type="transmembrane region" description="Helical" evidence="14">
    <location>
        <begin position="324"/>
        <end position="347"/>
    </location>
</feature>
<dbReference type="GO" id="GO:0046677">
    <property type="term" value="P:response to antibiotic"/>
    <property type="evidence" value="ECO:0007669"/>
    <property type="project" value="UniProtKB-KW"/>
</dbReference>
<feature type="transmembrane region" description="Helical" evidence="14">
    <location>
        <begin position="359"/>
        <end position="381"/>
    </location>
</feature>
<evidence type="ECO:0000256" key="4">
    <source>
        <dbReference type="ARBA" id="ARBA00021546"/>
    </source>
</evidence>
<feature type="domain" description="Phosphatidylglycerol lysyltransferase C-terminal" evidence="15">
    <location>
        <begin position="532"/>
        <end position="826"/>
    </location>
</feature>
<dbReference type="RefSeq" id="WP_056937963.1">
    <property type="nucleotide sequence ID" value="NZ_AZFN01000031.1"/>
</dbReference>
<dbReference type="Pfam" id="PF09924">
    <property type="entry name" value="LPG_synthase_C"/>
    <property type="match status" value="1"/>
</dbReference>
<comment type="subcellular location">
    <subcellularLocation>
        <location evidence="1 14">Cell membrane</location>
        <topology evidence="1 14">Multi-pass membrane protein</topology>
    </subcellularLocation>
</comment>
<evidence type="ECO:0000256" key="3">
    <source>
        <dbReference type="ARBA" id="ARBA00012014"/>
    </source>
</evidence>
<dbReference type="PANTHER" id="PTHR34697:SF2">
    <property type="entry name" value="PHOSPHATIDYLGLYCEROL LYSYLTRANSFERASE"/>
    <property type="match status" value="1"/>
</dbReference>
<dbReference type="GO" id="GO:0055091">
    <property type="term" value="P:phospholipid homeostasis"/>
    <property type="evidence" value="ECO:0007669"/>
    <property type="project" value="TreeGrafter"/>
</dbReference>
<feature type="transmembrane region" description="Helical" evidence="14">
    <location>
        <begin position="416"/>
        <end position="435"/>
    </location>
</feature>
<dbReference type="EC" id="2.3.2.3" evidence="3 14"/>
<evidence type="ECO:0000259" key="15">
    <source>
        <dbReference type="Pfam" id="PF09924"/>
    </source>
</evidence>
<feature type="transmembrane region" description="Helical" evidence="14">
    <location>
        <begin position="393"/>
        <end position="410"/>
    </location>
</feature>
<keyword evidence="7 14" id="KW-0812">Transmembrane</keyword>
<feature type="transmembrane region" description="Helical" evidence="14">
    <location>
        <begin position="206"/>
        <end position="228"/>
    </location>
</feature>
<dbReference type="Pfam" id="PF03706">
    <property type="entry name" value="LPG_synthase_TM"/>
    <property type="match status" value="1"/>
</dbReference>
<dbReference type="EMBL" id="AZFN01000031">
    <property type="protein sequence ID" value="KRM00587.1"/>
    <property type="molecule type" value="Genomic_DNA"/>
</dbReference>
<feature type="transmembrane region" description="Helical" evidence="14">
    <location>
        <begin position="240"/>
        <end position="266"/>
    </location>
</feature>
<dbReference type="SUPFAM" id="SSF55729">
    <property type="entry name" value="Acyl-CoA N-acyltransferases (Nat)"/>
    <property type="match status" value="1"/>
</dbReference>
<proteinExistence type="inferred from homology"/>
<evidence type="ECO:0000256" key="1">
    <source>
        <dbReference type="ARBA" id="ARBA00004651"/>
    </source>
</evidence>
<keyword evidence="6 14" id="KW-0808">Transferase</keyword>
<evidence type="ECO:0000256" key="8">
    <source>
        <dbReference type="ARBA" id="ARBA00022989"/>
    </source>
</evidence>
<dbReference type="GO" id="GO:0006629">
    <property type="term" value="P:lipid metabolic process"/>
    <property type="evidence" value="ECO:0007669"/>
    <property type="project" value="UniProtKB-KW"/>
</dbReference>
<keyword evidence="9 14" id="KW-0443">Lipid metabolism</keyword>
<reference evidence="16 17" key="1">
    <citation type="journal article" date="2015" name="Genome Announc.">
        <title>Expanding the biotechnology potential of lactobacilli through comparative genomics of 213 strains and associated genera.</title>
        <authorList>
            <person name="Sun Z."/>
            <person name="Harris H.M."/>
            <person name="McCann A."/>
            <person name="Guo C."/>
            <person name="Argimon S."/>
            <person name="Zhang W."/>
            <person name="Yang X."/>
            <person name="Jeffery I.B."/>
            <person name="Cooney J.C."/>
            <person name="Kagawa T.F."/>
            <person name="Liu W."/>
            <person name="Song Y."/>
            <person name="Salvetti E."/>
            <person name="Wrobel A."/>
            <person name="Rasinkangas P."/>
            <person name="Parkhill J."/>
            <person name="Rea M.C."/>
            <person name="O'Sullivan O."/>
            <person name="Ritari J."/>
            <person name="Douillard F.P."/>
            <person name="Paul Ross R."/>
            <person name="Yang R."/>
            <person name="Briner A.E."/>
            <person name="Felis G.E."/>
            <person name="de Vos W.M."/>
            <person name="Barrangou R."/>
            <person name="Klaenhammer T.R."/>
            <person name="Caufield P.W."/>
            <person name="Cui Y."/>
            <person name="Zhang H."/>
            <person name="O'Toole P.W."/>
        </authorList>
    </citation>
    <scope>NUCLEOTIDE SEQUENCE [LARGE SCALE GENOMIC DNA]</scope>
    <source>
        <strain evidence="16 17">DSM 16045</strain>
    </source>
</reference>
<dbReference type="InterPro" id="IPR022791">
    <property type="entry name" value="L-PG_synthase/AglD"/>
</dbReference>
<evidence type="ECO:0000256" key="7">
    <source>
        <dbReference type="ARBA" id="ARBA00022692"/>
    </source>
</evidence>
<keyword evidence="17" id="KW-1185">Reference proteome</keyword>
<dbReference type="Proteomes" id="UP000051739">
    <property type="component" value="Unassembled WGS sequence"/>
</dbReference>
<evidence type="ECO:0000256" key="13">
    <source>
        <dbReference type="ARBA" id="ARBA00047540"/>
    </source>
</evidence>
<evidence type="ECO:0000256" key="11">
    <source>
        <dbReference type="ARBA" id="ARBA00023251"/>
    </source>
</evidence>
<evidence type="ECO:0000313" key="17">
    <source>
        <dbReference type="Proteomes" id="UP000051739"/>
    </source>
</evidence>
<keyword evidence="5" id="KW-1003">Cell membrane</keyword>
<protein>
    <recommendedName>
        <fullName evidence="4 14">Phosphatidylglycerol lysyltransferase</fullName>
        <ecNumber evidence="3 14">2.3.2.3</ecNumber>
    </recommendedName>
    <alternativeName>
        <fullName evidence="12 14">Lysylphosphatidylglycerol synthase</fullName>
    </alternativeName>
</protein>
<evidence type="ECO:0000256" key="10">
    <source>
        <dbReference type="ARBA" id="ARBA00023136"/>
    </source>
</evidence>
<feature type="transmembrane region" description="Helical" evidence="14">
    <location>
        <begin position="59"/>
        <end position="80"/>
    </location>
</feature>
<feature type="transmembrane region" description="Helical" evidence="14">
    <location>
        <begin position="21"/>
        <end position="39"/>
    </location>
</feature>
<keyword evidence="11 14" id="KW-0046">Antibiotic resistance</keyword>
<comment type="similarity">
    <text evidence="2 14">Belongs to the LPG synthase family.</text>
</comment>
<gene>
    <name evidence="14" type="primary">mprF</name>
    <name evidence="16" type="ORF">FC60_GL001183</name>
</gene>
<dbReference type="InterPro" id="IPR016181">
    <property type="entry name" value="Acyl_CoA_acyltransferase"/>
</dbReference>
<feature type="transmembrane region" description="Helical" evidence="14">
    <location>
        <begin position="134"/>
        <end position="157"/>
    </location>
</feature>
<sequence length="848" mass="96403">MKKLYQSGLAFWDRYEKPIKLVFVSSMVFFVIVALIMFGRDVHWDQVGVQLGRQSWDHLLILTICGILAVVPMLGYDVTITRLLPGKFSPRYIIQSGWVTNTLTNIAGFGGVLGSSLRAYFYSKDADRKQILNAIAKISIFLASGLSVICWLALFIMFGLHDGGHFNRYAIWLVLGGLYSPAMIIFTRFKGDTLFKDLSWKLESFVVASSIFEWLGVTLFFVLVGWALDVHINLLAVVPLYIVAQIIGVISMIPGAIGSFDVIMMVELVMLGVSRPTAVAWLLLFRVFYYIVPLVLGGILFTHRILKSLNEHFNHLPALIFHQTMYLIGTGLMYLTGIIMLVAASVPDLTDSNKFLQDFYPFTFFLLHQLSTIMFAIAILACARGLQARVKKAFWPTVIVLVIGLLNALFNLALPALAGYILILLLVVWGMRGSLYRYKLQYSMGKFIFDGVIFAGSFILYVVVGIVNTPNYESDHVIPDYLLFPGEHIWLSGFIGLLIGIGIMLWILHYFTRYADPFKNDQTFPRDRVDQVIAQYGGNETSHLAYLQDKNIYFYQVDGQDRLFFMYRKKYDKLIVMGNPVGDQQTWSAALHQLVNEADLYGYLPVFYEVDSTVTMLLHEDGFDFLKTGEDGLVKLADFTLAGKKQRSQRALIHKFEREQYQFSVVEPPFDDNLMAELKAVSDDWLGDQVEKGFSLGFFSQQYLNEAPVGIVRDVNSVLVAFVTFMPTGGKEILTIDLTRHSHQAPSGIMDLLFISMFEYGQENGYEYFDLGMAPLSNVGQSQFSFTEEKMAHFIYEYGYRLYGFQGLRRYKEKYASKWLPRYTVYRKKQSLIATMVALVSVVNQRAK</sequence>
<dbReference type="NCBIfam" id="NF033480">
    <property type="entry name" value="bifunc_MprF"/>
    <property type="match status" value="1"/>
</dbReference>
<organism evidence="16 17">
    <name type="scientific">Limosilactobacillus gastricus DSM 16045</name>
    <dbReference type="NCBI Taxonomy" id="1423749"/>
    <lineage>
        <taxon>Bacteria</taxon>
        <taxon>Bacillati</taxon>
        <taxon>Bacillota</taxon>
        <taxon>Bacilli</taxon>
        <taxon>Lactobacillales</taxon>
        <taxon>Lactobacillaceae</taxon>
        <taxon>Limosilactobacillus</taxon>
    </lineage>
</organism>
<feature type="transmembrane region" description="Helical" evidence="14">
    <location>
        <begin position="447"/>
        <end position="469"/>
    </location>
</feature>
<evidence type="ECO:0000256" key="12">
    <source>
        <dbReference type="ARBA" id="ARBA00031899"/>
    </source>
</evidence>
<feature type="transmembrane region" description="Helical" evidence="14">
    <location>
        <begin position="489"/>
        <end position="511"/>
    </location>
</feature>
<evidence type="ECO:0000256" key="2">
    <source>
        <dbReference type="ARBA" id="ARBA00008627"/>
    </source>
</evidence>
<feature type="transmembrane region" description="Helical" evidence="14">
    <location>
        <begin position="92"/>
        <end position="114"/>
    </location>
</feature>
<dbReference type="GO" id="GO:0004812">
    <property type="term" value="F:aminoacyl-tRNA ligase activity"/>
    <property type="evidence" value="ECO:0007669"/>
    <property type="project" value="UniProtKB-KW"/>
</dbReference>
<comment type="caution">
    <text evidence="16">The sequence shown here is derived from an EMBL/GenBank/DDBJ whole genome shotgun (WGS) entry which is preliminary data.</text>
</comment>
<evidence type="ECO:0000313" key="16">
    <source>
        <dbReference type="EMBL" id="KRM00587.1"/>
    </source>
</evidence>
<keyword evidence="16" id="KW-0436">Ligase</keyword>
<dbReference type="PANTHER" id="PTHR34697">
    <property type="entry name" value="PHOSPHATIDYLGLYCEROL LYSYLTRANSFERASE"/>
    <property type="match status" value="1"/>
</dbReference>
<name>A0A0R1V9D6_9LACO</name>
<dbReference type="GO" id="GO:0050071">
    <property type="term" value="F:phosphatidylglycerol lysyltransferase activity"/>
    <property type="evidence" value="ECO:0007669"/>
    <property type="project" value="UniProtKB-EC"/>
</dbReference>
<evidence type="ECO:0000256" key="9">
    <source>
        <dbReference type="ARBA" id="ARBA00023098"/>
    </source>
</evidence>
<dbReference type="PATRIC" id="fig|1423749.3.peg.1207"/>
<feature type="transmembrane region" description="Helical" evidence="14">
    <location>
        <begin position="169"/>
        <end position="186"/>
    </location>
</feature>
<dbReference type="AlphaFoldDB" id="A0A0R1V9D6"/>
<dbReference type="InterPro" id="IPR024320">
    <property type="entry name" value="LPG_synthase_C"/>
</dbReference>
<keyword evidence="10 14" id="KW-0472">Membrane</keyword>
<comment type="function">
    <text evidence="14">Catalyzes the transfer of a lysyl group from L-lysyl-tRNA(Lys) to membrane-bound phosphatidylglycerol (PG), which produces lysylphosphatidylglycerol (LPG), a major component of the bacterial membrane with a positive net charge. LPG synthesis contributes to bacterial virulence as it is involved in the resistance mechanism against cationic antimicrobial peptides (CAMP) produces by the host's immune system (defensins, cathelicidins) and by the competing microorganisms.</text>
</comment>
<keyword evidence="16" id="KW-0030">Aminoacyl-tRNA synthetase</keyword>
<evidence type="ECO:0000256" key="6">
    <source>
        <dbReference type="ARBA" id="ARBA00022679"/>
    </source>
</evidence>
<evidence type="ECO:0000256" key="14">
    <source>
        <dbReference type="RuleBase" id="RU363042"/>
    </source>
</evidence>
<accession>A0A0R1V9D6</accession>
<dbReference type="GO" id="GO:0005886">
    <property type="term" value="C:plasma membrane"/>
    <property type="evidence" value="ECO:0007669"/>
    <property type="project" value="UniProtKB-SubCell"/>
</dbReference>